<feature type="compositionally biased region" description="Basic and acidic residues" evidence="1">
    <location>
        <begin position="36"/>
        <end position="52"/>
    </location>
</feature>
<dbReference type="Pfam" id="PF20149">
    <property type="entry name" value="DUF6532"/>
    <property type="match status" value="1"/>
</dbReference>
<feature type="compositionally biased region" description="Basic residues" evidence="1">
    <location>
        <begin position="53"/>
        <end position="62"/>
    </location>
</feature>
<evidence type="ECO:0000313" key="3">
    <source>
        <dbReference type="EMBL" id="KAK7027766.1"/>
    </source>
</evidence>
<evidence type="ECO:0000313" key="4">
    <source>
        <dbReference type="Proteomes" id="UP001362999"/>
    </source>
</evidence>
<name>A0AAW0BMF7_9AGAR</name>
<proteinExistence type="predicted"/>
<feature type="region of interest" description="Disordered" evidence="1">
    <location>
        <begin position="250"/>
        <end position="286"/>
    </location>
</feature>
<sequence>MPPRKPTGAGRQKSLSEAAASKGLRPDRAANPGNPDKPRTPRTHEEVEAEKAKKAHTKKQAQQKRVQSINRAAAIENQMLEDDSVRRANANRPPPTDSRKIPRLRPKTHTAPAEEQIQDPDPFEGSGSDDEFQPDSELDTGDPDVEFESEDDLMDASEDEQPPPKPVKTKPPKPSIRRDVEAERLRQGGTVADGKRKATSSQQAKKQKKASIGGIRVGWNVERGRSPSVDLTQLHRARSSSSGVMSFMSRRSASSDAGFGGPPGSDSSVIGGVTSDEDDGEEGVVERENVEVARKKTASIAGIVDTDVPGYVDPSTHHRAASSSSKLKKSDINLTNIPSDIRSDYKIKFTPPLLDFVGSLEGWADPTQEELIHIWNVTFPTYCVAGNDEAQVQIIVKLAQGKVEGWRNRIATAGIAAWKQQFRNKTKQEIVDEVKKLLEGTDRDRMFYYRDVERDEEGKVLKCKGIFQSKAFSRVLGVHSAATASESMPGPVFFDSSDPNTYPVGALTLACQSLKRGLNYFKTGELVVPAGTSGHFSKTNWQDRYDNSEGVHKVIPSTSAITKVVKKLNATHWDKIIKAAKAASTQSDAPAATAVVIDVDADTADDDFELRDDDSDA</sequence>
<dbReference type="AlphaFoldDB" id="A0AAW0BMF7"/>
<feature type="compositionally biased region" description="Acidic residues" evidence="1">
    <location>
        <begin position="116"/>
        <end position="161"/>
    </location>
</feature>
<protein>
    <recommendedName>
        <fullName evidence="2">DUF6532 domain-containing protein</fullName>
    </recommendedName>
</protein>
<feature type="compositionally biased region" description="Basic and acidic residues" evidence="1">
    <location>
        <begin position="176"/>
        <end position="186"/>
    </location>
</feature>
<keyword evidence="4" id="KW-1185">Reference proteome</keyword>
<gene>
    <name evidence="3" type="ORF">R3P38DRAFT_3315303</name>
</gene>
<evidence type="ECO:0000259" key="2">
    <source>
        <dbReference type="Pfam" id="PF20149"/>
    </source>
</evidence>
<dbReference type="Proteomes" id="UP001362999">
    <property type="component" value="Unassembled WGS sequence"/>
</dbReference>
<accession>A0AAW0BMF7</accession>
<organism evidence="3 4">
    <name type="scientific">Favolaschia claudopus</name>
    <dbReference type="NCBI Taxonomy" id="2862362"/>
    <lineage>
        <taxon>Eukaryota</taxon>
        <taxon>Fungi</taxon>
        <taxon>Dikarya</taxon>
        <taxon>Basidiomycota</taxon>
        <taxon>Agaricomycotina</taxon>
        <taxon>Agaricomycetes</taxon>
        <taxon>Agaricomycetidae</taxon>
        <taxon>Agaricales</taxon>
        <taxon>Marasmiineae</taxon>
        <taxon>Mycenaceae</taxon>
        <taxon>Favolaschia</taxon>
    </lineage>
</organism>
<reference evidence="3 4" key="1">
    <citation type="journal article" date="2024" name="J Genomics">
        <title>Draft genome sequencing and assembly of Favolaschia claudopus CIRM-BRFM 2984 isolated from oak limbs.</title>
        <authorList>
            <person name="Navarro D."/>
            <person name="Drula E."/>
            <person name="Chaduli D."/>
            <person name="Cazenave R."/>
            <person name="Ahrendt S."/>
            <person name="Wang J."/>
            <person name="Lipzen A."/>
            <person name="Daum C."/>
            <person name="Barry K."/>
            <person name="Grigoriev I.V."/>
            <person name="Favel A."/>
            <person name="Rosso M.N."/>
            <person name="Martin F."/>
        </authorList>
    </citation>
    <scope>NUCLEOTIDE SEQUENCE [LARGE SCALE GENOMIC DNA]</scope>
    <source>
        <strain evidence="3 4">CIRM-BRFM 2984</strain>
    </source>
</reference>
<feature type="domain" description="DUF6532" evidence="2">
    <location>
        <begin position="392"/>
        <end position="547"/>
    </location>
</feature>
<dbReference type="InterPro" id="IPR045341">
    <property type="entry name" value="DUF6532"/>
</dbReference>
<evidence type="ECO:0000256" key="1">
    <source>
        <dbReference type="SAM" id="MobiDB-lite"/>
    </source>
</evidence>
<comment type="caution">
    <text evidence="3">The sequence shown here is derived from an EMBL/GenBank/DDBJ whole genome shotgun (WGS) entry which is preliminary data.</text>
</comment>
<feature type="region of interest" description="Disordered" evidence="1">
    <location>
        <begin position="1"/>
        <end position="219"/>
    </location>
</feature>
<dbReference type="EMBL" id="JAWWNJ010000029">
    <property type="protein sequence ID" value="KAK7027766.1"/>
    <property type="molecule type" value="Genomic_DNA"/>
</dbReference>